<organism evidence="1 2">
    <name type="scientific">Bacillus thuringiensis</name>
    <dbReference type="NCBI Taxonomy" id="1428"/>
    <lineage>
        <taxon>Bacteria</taxon>
        <taxon>Bacillati</taxon>
        <taxon>Bacillota</taxon>
        <taxon>Bacilli</taxon>
        <taxon>Bacillales</taxon>
        <taxon>Bacillaceae</taxon>
        <taxon>Bacillus</taxon>
        <taxon>Bacillus cereus group</taxon>
    </lineage>
</organism>
<dbReference type="EMBL" id="NVCO01000033">
    <property type="protein sequence ID" value="PFT47318.1"/>
    <property type="molecule type" value="Genomic_DNA"/>
</dbReference>
<accession>A0A9X7FW97</accession>
<gene>
    <name evidence="1" type="ORF">COK72_12035</name>
</gene>
<dbReference type="RefSeq" id="WP_043936642.1">
    <property type="nucleotide sequence ID" value="NZ_CP012099.1"/>
</dbReference>
<sequence>MIGIDQPVIIIVTGCENNNRFPHAMMHTVIFKYTTMRLDSRVTAGEIVDDEETNVMHHIFQRYGLYNRSSLHYVGAEFIC</sequence>
<evidence type="ECO:0000313" key="2">
    <source>
        <dbReference type="Proteomes" id="UP000226106"/>
    </source>
</evidence>
<dbReference type="Proteomes" id="UP000226106">
    <property type="component" value="Unassembled WGS sequence"/>
</dbReference>
<name>A0A9X7FW97_BACTU</name>
<reference evidence="1 2" key="1">
    <citation type="submission" date="2017-09" db="EMBL/GenBank/DDBJ databases">
        <title>Large-scale bioinformatics analysis of Bacillus genomes uncovers conserved roles of natural products in bacterial physiology.</title>
        <authorList>
            <consortium name="Agbiome Team Llc"/>
            <person name="Bleich R.M."/>
            <person name="Grubbs K.J."/>
            <person name="Santa Maria K.C."/>
            <person name="Allen S.E."/>
            <person name="Farag S."/>
            <person name="Shank E.A."/>
            <person name="Bowers A."/>
        </authorList>
    </citation>
    <scope>NUCLEOTIDE SEQUENCE [LARGE SCALE GENOMIC DNA]</scope>
    <source>
        <strain evidence="1 2">AFS065400</strain>
    </source>
</reference>
<proteinExistence type="predicted"/>
<comment type="caution">
    <text evidence="1">The sequence shown here is derived from an EMBL/GenBank/DDBJ whole genome shotgun (WGS) entry which is preliminary data.</text>
</comment>
<dbReference type="AlphaFoldDB" id="A0A9X7FW97"/>
<protein>
    <submittedName>
        <fullName evidence="1">Uncharacterized protein</fullName>
    </submittedName>
</protein>
<evidence type="ECO:0000313" key="1">
    <source>
        <dbReference type="EMBL" id="PFT47318.1"/>
    </source>
</evidence>